<evidence type="ECO:0000259" key="1">
    <source>
        <dbReference type="SMART" id="SM00481"/>
    </source>
</evidence>
<sequence>MQACHTSDLHTHSRASDGTLTPAELVQRAHQQGVQTLALTDHDTLAGLAEARQQAQSLGVHLLTGVEMSCVWQGIGIHIVALLPNQQDLGKLNAHLIPQEAARQQRAQQIAERLARTLAPKPEREALTAQIWQQAQEYAQGTSLGRPHFAQVLCDLGYVTNQRQAFKKYLGSGKVGDVKTNWPSLAEATQGLRAAGTITVLAHPMRYRLTQRKRSHLLQAFQAAGGQGLEIVSGRQEASQTQQLVKEARALGLKMSWGSDFHKPTPWQDVGRFSPLPASITAEESILHWLH</sequence>
<protein>
    <recommendedName>
        <fullName evidence="1">Polymerase/histidinol phosphatase N-terminal domain-containing protein</fullName>
    </recommendedName>
</protein>
<keyword evidence="3" id="KW-1185">Reference proteome</keyword>
<dbReference type="PANTHER" id="PTHR42924">
    <property type="entry name" value="EXONUCLEASE"/>
    <property type="match status" value="1"/>
</dbReference>
<dbReference type="GO" id="GO:0004534">
    <property type="term" value="F:5'-3' RNA exonuclease activity"/>
    <property type="evidence" value="ECO:0007669"/>
    <property type="project" value="TreeGrafter"/>
</dbReference>
<dbReference type="SMART" id="SM00481">
    <property type="entry name" value="POLIIIAc"/>
    <property type="match status" value="1"/>
</dbReference>
<dbReference type="AlphaFoldDB" id="A0A1H6TQU3"/>
<dbReference type="Gene3D" id="1.10.150.650">
    <property type="match status" value="1"/>
</dbReference>
<dbReference type="Proteomes" id="UP000242999">
    <property type="component" value="Unassembled WGS sequence"/>
</dbReference>
<dbReference type="InterPro" id="IPR052018">
    <property type="entry name" value="PHP_domain"/>
</dbReference>
<name>A0A1H6TQU3_9GAMM</name>
<dbReference type="Gene3D" id="3.20.20.140">
    <property type="entry name" value="Metal-dependent hydrolases"/>
    <property type="match status" value="1"/>
</dbReference>
<dbReference type="InterPro" id="IPR004013">
    <property type="entry name" value="PHP_dom"/>
</dbReference>
<dbReference type="InterPro" id="IPR016195">
    <property type="entry name" value="Pol/histidinol_Pase-like"/>
</dbReference>
<evidence type="ECO:0000313" key="3">
    <source>
        <dbReference type="Proteomes" id="UP000242999"/>
    </source>
</evidence>
<dbReference type="GO" id="GO:0035312">
    <property type="term" value="F:5'-3' DNA exonuclease activity"/>
    <property type="evidence" value="ECO:0007669"/>
    <property type="project" value="TreeGrafter"/>
</dbReference>
<dbReference type="CDD" id="cd07438">
    <property type="entry name" value="PHP_HisPPase_AMP"/>
    <property type="match status" value="1"/>
</dbReference>
<evidence type="ECO:0000313" key="2">
    <source>
        <dbReference type="EMBL" id="SEI78565.1"/>
    </source>
</evidence>
<feature type="domain" description="Polymerase/histidinol phosphatase N-terminal" evidence="1">
    <location>
        <begin position="7"/>
        <end position="72"/>
    </location>
</feature>
<gene>
    <name evidence="2" type="ORF">SAMN05421831_11046</name>
</gene>
<proteinExistence type="predicted"/>
<dbReference type="OrthoDB" id="9804333at2"/>
<dbReference type="Pfam" id="PF02811">
    <property type="entry name" value="PHP"/>
    <property type="match status" value="1"/>
</dbReference>
<dbReference type="STRING" id="64971.SAMN05421831_11046"/>
<dbReference type="RefSeq" id="WP_093311038.1">
    <property type="nucleotide sequence ID" value="NZ_FNYH01000010.1"/>
</dbReference>
<organism evidence="2 3">
    <name type="scientific">Allopseudospirillum japonicum</name>
    <dbReference type="NCBI Taxonomy" id="64971"/>
    <lineage>
        <taxon>Bacteria</taxon>
        <taxon>Pseudomonadati</taxon>
        <taxon>Pseudomonadota</taxon>
        <taxon>Gammaproteobacteria</taxon>
        <taxon>Oceanospirillales</taxon>
        <taxon>Oceanospirillaceae</taxon>
        <taxon>Allopseudospirillum</taxon>
    </lineage>
</organism>
<dbReference type="SUPFAM" id="SSF89550">
    <property type="entry name" value="PHP domain-like"/>
    <property type="match status" value="1"/>
</dbReference>
<accession>A0A1H6TQU3</accession>
<dbReference type="InterPro" id="IPR003141">
    <property type="entry name" value="Pol/His_phosphatase_N"/>
</dbReference>
<reference evidence="3" key="1">
    <citation type="submission" date="2016-10" db="EMBL/GenBank/DDBJ databases">
        <authorList>
            <person name="Varghese N."/>
            <person name="Submissions S."/>
        </authorList>
    </citation>
    <scope>NUCLEOTIDE SEQUENCE [LARGE SCALE GENOMIC DNA]</scope>
    <source>
        <strain evidence="3">DSM 7165</strain>
    </source>
</reference>
<dbReference type="EMBL" id="FNYH01000010">
    <property type="protein sequence ID" value="SEI78565.1"/>
    <property type="molecule type" value="Genomic_DNA"/>
</dbReference>
<dbReference type="PANTHER" id="PTHR42924:SF3">
    <property type="entry name" value="POLYMERASE_HISTIDINOL PHOSPHATASE N-TERMINAL DOMAIN-CONTAINING PROTEIN"/>
    <property type="match status" value="1"/>
</dbReference>